<keyword evidence="1" id="KW-0223">Dioxygenase</keyword>
<evidence type="ECO:0000313" key="2">
    <source>
        <dbReference type="Proteomes" id="UP000294689"/>
    </source>
</evidence>
<dbReference type="GO" id="GO:0016702">
    <property type="term" value="F:oxidoreductase activity, acting on single donors with incorporation of molecular oxygen, incorporation of two atoms of oxygen"/>
    <property type="evidence" value="ECO:0007669"/>
    <property type="project" value="InterPro"/>
</dbReference>
<evidence type="ECO:0000313" key="1">
    <source>
        <dbReference type="EMBL" id="TDU40063.1"/>
    </source>
</evidence>
<dbReference type="AlphaFoldDB" id="A0A4R7PYH9"/>
<organism evidence="1 2">
    <name type="scientific">Gelidibacter sediminis</name>
    <dbReference type="NCBI Taxonomy" id="1608710"/>
    <lineage>
        <taxon>Bacteria</taxon>
        <taxon>Pseudomonadati</taxon>
        <taxon>Bacteroidota</taxon>
        <taxon>Flavobacteriia</taxon>
        <taxon>Flavobacteriales</taxon>
        <taxon>Flavobacteriaceae</taxon>
        <taxon>Gelidibacter</taxon>
    </lineage>
</organism>
<gene>
    <name evidence="1" type="ORF">BXY82_2103</name>
</gene>
<keyword evidence="2" id="KW-1185">Reference proteome</keyword>
<accession>A0A4R7PYH9</accession>
<proteinExistence type="predicted"/>
<dbReference type="InterPro" id="IPR015889">
    <property type="entry name" value="Intradiol_dOase_core"/>
</dbReference>
<protein>
    <submittedName>
        <fullName evidence="1">Protocatechuate 3,4-dioxygenase beta subunit</fullName>
    </submittedName>
</protein>
<sequence>MVLGFTTGFGVNAQEPGSEESVNYQDRHPIFDYSETVLNSIDSVPDFNSKSNPLKITGTVYMSDGMTPAQNVILYITQSDEHGQYQLKNKADKRYVFHQAWVKTQADGSYTFYTFVPGKERRSNTLKRIHLAIKTPTGMVVQANDLVFDNDPLLRKSCRKKLAKKGFDSILKLEKKGNISVARKNIILDKSVMQIAQN</sequence>
<dbReference type="SUPFAM" id="SSF49482">
    <property type="entry name" value="Aromatic compound dioxygenase"/>
    <property type="match status" value="1"/>
</dbReference>
<dbReference type="Proteomes" id="UP000294689">
    <property type="component" value="Unassembled WGS sequence"/>
</dbReference>
<dbReference type="Gene3D" id="2.60.130.10">
    <property type="entry name" value="Aromatic compound dioxygenase"/>
    <property type="match status" value="1"/>
</dbReference>
<name>A0A4R7PYH9_9FLAO</name>
<keyword evidence="1" id="KW-0560">Oxidoreductase</keyword>
<comment type="caution">
    <text evidence="1">The sequence shown here is derived from an EMBL/GenBank/DDBJ whole genome shotgun (WGS) entry which is preliminary data.</text>
</comment>
<dbReference type="EMBL" id="SOBW01000008">
    <property type="protein sequence ID" value="TDU40063.1"/>
    <property type="molecule type" value="Genomic_DNA"/>
</dbReference>
<reference evidence="1 2" key="1">
    <citation type="submission" date="2019-03" db="EMBL/GenBank/DDBJ databases">
        <title>Genomic Encyclopedia of Archaeal and Bacterial Type Strains, Phase II (KMG-II): from individual species to whole genera.</title>
        <authorList>
            <person name="Goeker M."/>
        </authorList>
    </citation>
    <scope>NUCLEOTIDE SEQUENCE [LARGE SCALE GENOMIC DNA]</scope>
    <source>
        <strain evidence="1 2">DSM 28135</strain>
    </source>
</reference>
<dbReference type="GO" id="GO:0005506">
    <property type="term" value="F:iron ion binding"/>
    <property type="evidence" value="ECO:0007669"/>
    <property type="project" value="InterPro"/>
</dbReference>